<dbReference type="GO" id="GO:0008270">
    <property type="term" value="F:zinc ion binding"/>
    <property type="evidence" value="ECO:0007669"/>
    <property type="project" value="UniProtKB-KW"/>
</dbReference>
<evidence type="ECO:0000256" key="10">
    <source>
        <dbReference type="SAM" id="Phobius"/>
    </source>
</evidence>
<feature type="compositionally biased region" description="Low complexity" evidence="9">
    <location>
        <begin position="7"/>
        <end position="26"/>
    </location>
</feature>
<name>A0A8S3Z2P7_9EUPU</name>
<dbReference type="Gene3D" id="3.30.40.10">
    <property type="entry name" value="Zinc/RING finger domain, C3HC4 (zinc finger)"/>
    <property type="match status" value="1"/>
</dbReference>
<keyword evidence="13" id="KW-1185">Reference proteome</keyword>
<reference evidence="12" key="1">
    <citation type="submission" date="2021-04" db="EMBL/GenBank/DDBJ databases">
        <authorList>
            <consortium name="Molecular Ecology Group"/>
        </authorList>
    </citation>
    <scope>NUCLEOTIDE SEQUENCE</scope>
</reference>
<feature type="domain" description="RING-type" evidence="11">
    <location>
        <begin position="229"/>
        <end position="448"/>
    </location>
</feature>
<keyword evidence="4" id="KW-0479">Metal-binding</keyword>
<evidence type="ECO:0000256" key="9">
    <source>
        <dbReference type="SAM" id="MobiDB-lite"/>
    </source>
</evidence>
<evidence type="ECO:0000256" key="7">
    <source>
        <dbReference type="ARBA" id="ARBA00022786"/>
    </source>
</evidence>
<evidence type="ECO:0000256" key="5">
    <source>
        <dbReference type="ARBA" id="ARBA00022737"/>
    </source>
</evidence>
<feature type="transmembrane region" description="Helical" evidence="10">
    <location>
        <begin position="468"/>
        <end position="499"/>
    </location>
</feature>
<keyword evidence="3" id="KW-0808">Transferase</keyword>
<feature type="region of interest" description="Disordered" evidence="9">
    <location>
        <begin position="1"/>
        <end position="31"/>
    </location>
</feature>
<keyword evidence="6" id="KW-0863">Zinc-finger</keyword>
<comment type="caution">
    <text evidence="12">The sequence shown here is derived from an EMBL/GenBank/DDBJ whole genome shotgun (WGS) entry which is preliminary data.</text>
</comment>
<evidence type="ECO:0000259" key="11">
    <source>
        <dbReference type="PROSITE" id="PS51873"/>
    </source>
</evidence>
<dbReference type="EMBL" id="CAJHNH020001247">
    <property type="protein sequence ID" value="CAG5122255.1"/>
    <property type="molecule type" value="Genomic_DNA"/>
</dbReference>
<feature type="region of interest" description="Disordered" evidence="9">
    <location>
        <begin position="638"/>
        <end position="659"/>
    </location>
</feature>
<feature type="region of interest" description="Disordered" evidence="9">
    <location>
        <begin position="879"/>
        <end position="907"/>
    </location>
</feature>
<keyword evidence="10" id="KW-1133">Transmembrane helix</keyword>
<sequence length="928" mass="103505">MADSGQERGSFSGSSSSSTSSQSTVEGSKHEVYLDDMVSEGEDAEPSISSHSHWLKMQLAKKGLMSGMQLCGCRYGYCSDGMDEDDGELSNNGEGLLGDGIEEGLSFSDDSADSQSIFAENEIDKMFQEILIEHSHRSSMSRSLSSSSSEDDFDDDLARQEGFLFQDSHTMHSDWESGLSSNNNSHDNDDWSVALSLFGNLQDLEAIRVRRDRGETEDLAPMYPHRALMYHECEVCLTRSLLRRRVCCDFHICPTCMGTYVAMKVNEAKVQIECPSDRCAVLIHKDEINERLPQDLKEKFARFLINANTDPLKKTCPACSEVYCIEPQLLAVKKKKLKLGLKVQCPQCHLQWCFICQAPFHVEMTCKQFQMGDSMVRKWAKERSGGQSNAQKCPKCKIFIQKIKGCDHMKCTKCNTDFCYRCGDRYISIKLLGNHWSKFSPFGCKYRLMPKRPALRRFIRGANFAARLVAGVVLAGLGLAAGAILVGASVVIVPGYGIFRLRRHLQMRKMLKGSKGRPAVERFSERDITRAIVLPTQTLARLNITPEMEARDARQVQVMVHRSVSFTHEDAESVHRSHDDNYEFYINKYTAEGTDVIVSGKGSNDSDQFIVLSEVTEVQNEGGYPTVVAHIVSKVGPDKEAPAKSRASGRARKESSHSVKVDICENSAGKTDRQVKVHENPKWHKEASECLKTNLMPSADIPSCSWENLSGDGKTISENPASESCKEPSITEGKSVSDDTDSTKQGNNGCFGNIFSKRIQSPVTSVDNPVIIKSQLTKSQKKSPTYKASTWEKCRRDHMQSLLKSSPLDPVKDFNNLTLIMQKPPPLSAEIENIFHNEPKNLKSGFSSMKDIENVSESFIQGRNVFDIISWRASSDSIDEKTENESFGGDTVASSEPGFTKTSKQNMSRSYCPSDKCHISQISEVTYL</sequence>
<dbReference type="InterPro" id="IPR013083">
    <property type="entry name" value="Znf_RING/FYVE/PHD"/>
</dbReference>
<evidence type="ECO:0000313" key="12">
    <source>
        <dbReference type="EMBL" id="CAG5122255.1"/>
    </source>
</evidence>
<dbReference type="PROSITE" id="PS51873">
    <property type="entry name" value="TRIAD"/>
    <property type="match status" value="1"/>
</dbReference>
<dbReference type="CDD" id="cd20350">
    <property type="entry name" value="Rcat_RBR_RNF217"/>
    <property type="match status" value="1"/>
</dbReference>
<dbReference type="CDD" id="cd20342">
    <property type="entry name" value="BRcat_RBR_RNF217"/>
    <property type="match status" value="1"/>
</dbReference>
<dbReference type="PANTHER" id="PTHR11685">
    <property type="entry name" value="RBR FAMILY RING FINGER AND IBR DOMAIN-CONTAINING"/>
    <property type="match status" value="1"/>
</dbReference>
<evidence type="ECO:0000313" key="13">
    <source>
        <dbReference type="Proteomes" id="UP000678393"/>
    </source>
</evidence>
<gene>
    <name evidence="12" type="ORF">CUNI_LOCUS7813</name>
</gene>
<organism evidence="12 13">
    <name type="scientific">Candidula unifasciata</name>
    <dbReference type="NCBI Taxonomy" id="100452"/>
    <lineage>
        <taxon>Eukaryota</taxon>
        <taxon>Metazoa</taxon>
        <taxon>Spiralia</taxon>
        <taxon>Lophotrochozoa</taxon>
        <taxon>Mollusca</taxon>
        <taxon>Gastropoda</taxon>
        <taxon>Heterobranchia</taxon>
        <taxon>Euthyneura</taxon>
        <taxon>Panpulmonata</taxon>
        <taxon>Eupulmonata</taxon>
        <taxon>Stylommatophora</taxon>
        <taxon>Helicina</taxon>
        <taxon>Helicoidea</taxon>
        <taxon>Geomitridae</taxon>
        <taxon>Candidula</taxon>
    </lineage>
</organism>
<dbReference type="EC" id="2.3.2.31" evidence="2"/>
<dbReference type="Pfam" id="PF22191">
    <property type="entry name" value="IBR_1"/>
    <property type="match status" value="1"/>
</dbReference>
<dbReference type="Gene3D" id="1.20.120.1750">
    <property type="match status" value="1"/>
</dbReference>
<dbReference type="InterPro" id="IPR031127">
    <property type="entry name" value="E3_UB_ligase_RBR"/>
</dbReference>
<dbReference type="InterPro" id="IPR047551">
    <property type="entry name" value="BRcat_RBR_RNF217"/>
</dbReference>
<keyword evidence="10" id="KW-0812">Transmembrane</keyword>
<dbReference type="InterPro" id="IPR044066">
    <property type="entry name" value="TRIAD_supradom"/>
</dbReference>
<feature type="region of interest" description="Disordered" evidence="9">
    <location>
        <begin position="712"/>
        <end position="748"/>
    </location>
</feature>
<dbReference type="SUPFAM" id="SSF57850">
    <property type="entry name" value="RING/U-box"/>
    <property type="match status" value="2"/>
</dbReference>
<dbReference type="GO" id="GO:0061630">
    <property type="term" value="F:ubiquitin protein ligase activity"/>
    <property type="evidence" value="ECO:0007669"/>
    <property type="project" value="UniProtKB-EC"/>
</dbReference>
<evidence type="ECO:0000256" key="6">
    <source>
        <dbReference type="ARBA" id="ARBA00022771"/>
    </source>
</evidence>
<dbReference type="GO" id="GO:0016567">
    <property type="term" value="P:protein ubiquitination"/>
    <property type="evidence" value="ECO:0007669"/>
    <property type="project" value="InterPro"/>
</dbReference>
<keyword evidence="8" id="KW-0862">Zinc</keyword>
<dbReference type="InterPro" id="IPR047552">
    <property type="entry name" value="Rcat_RBR_RNF217"/>
</dbReference>
<keyword evidence="5" id="KW-0677">Repeat</keyword>
<dbReference type="Proteomes" id="UP000678393">
    <property type="component" value="Unassembled WGS sequence"/>
</dbReference>
<keyword evidence="10" id="KW-0472">Membrane</keyword>
<evidence type="ECO:0000256" key="8">
    <source>
        <dbReference type="ARBA" id="ARBA00022833"/>
    </source>
</evidence>
<protein>
    <recommendedName>
        <fullName evidence="2">RBR-type E3 ubiquitin transferase</fullName>
        <ecNumber evidence="2">2.3.2.31</ecNumber>
    </recommendedName>
</protein>
<evidence type="ECO:0000256" key="3">
    <source>
        <dbReference type="ARBA" id="ARBA00022679"/>
    </source>
</evidence>
<comment type="catalytic activity">
    <reaction evidence="1">
        <text>[E2 ubiquitin-conjugating enzyme]-S-ubiquitinyl-L-cysteine + [acceptor protein]-L-lysine = [E2 ubiquitin-conjugating enzyme]-L-cysteine + [acceptor protein]-N(6)-ubiquitinyl-L-lysine.</text>
        <dbReference type="EC" id="2.3.2.31"/>
    </reaction>
</comment>
<evidence type="ECO:0000256" key="2">
    <source>
        <dbReference type="ARBA" id="ARBA00012251"/>
    </source>
</evidence>
<keyword evidence="7" id="KW-0833">Ubl conjugation pathway</keyword>
<dbReference type="SMART" id="SM00647">
    <property type="entry name" value="IBR"/>
    <property type="match status" value="2"/>
</dbReference>
<dbReference type="InterPro" id="IPR002867">
    <property type="entry name" value="IBR_dom"/>
</dbReference>
<dbReference type="OrthoDB" id="10009520at2759"/>
<dbReference type="Pfam" id="PF01485">
    <property type="entry name" value="IBR"/>
    <property type="match status" value="1"/>
</dbReference>
<dbReference type="AlphaFoldDB" id="A0A8S3Z2P7"/>
<evidence type="ECO:0000256" key="4">
    <source>
        <dbReference type="ARBA" id="ARBA00022723"/>
    </source>
</evidence>
<accession>A0A8S3Z2P7</accession>
<evidence type="ECO:0000256" key="1">
    <source>
        <dbReference type="ARBA" id="ARBA00001798"/>
    </source>
</evidence>
<proteinExistence type="predicted"/>